<dbReference type="OrthoDB" id="9803988at2"/>
<dbReference type="PANTHER" id="PTHR30290">
    <property type="entry name" value="PERIPLASMIC BINDING COMPONENT OF ABC TRANSPORTER"/>
    <property type="match status" value="1"/>
</dbReference>
<dbReference type="InterPro" id="IPR030678">
    <property type="entry name" value="Peptide/Ni-bd"/>
</dbReference>
<dbReference type="HOGENOM" id="CLU_017028_7_4_5"/>
<dbReference type="STRING" id="442562.Rumeso_00905"/>
<dbReference type="EMBL" id="AOSK01000028">
    <property type="protein sequence ID" value="EYD77480.1"/>
    <property type="molecule type" value="Genomic_DNA"/>
</dbReference>
<accession>A0A017HT29</accession>
<dbReference type="PIRSF" id="PIRSF002741">
    <property type="entry name" value="MppA"/>
    <property type="match status" value="1"/>
</dbReference>
<dbReference type="GO" id="GO:0030288">
    <property type="term" value="C:outer membrane-bounded periplasmic space"/>
    <property type="evidence" value="ECO:0007669"/>
    <property type="project" value="UniProtKB-ARBA"/>
</dbReference>
<dbReference type="Gene3D" id="3.40.190.10">
    <property type="entry name" value="Periplasmic binding protein-like II"/>
    <property type="match status" value="1"/>
</dbReference>
<gene>
    <name evidence="7" type="ORF">Rumeso_00905</name>
</gene>
<sequence>MRAGLPRRAFLALSSGTFLAGNLGLIRPAVGQEAIEEITWALASIPETLFVPHAWSTDNGVIMSLVQEGPLLFGDDLSLIPGPAESWEYVDPTTVVYRLRDSVTFSDGSPLTADDVVATIKFHLNPDNASQVASFYSAVESVEATAPNEVTVKLKAPNAQFQYWAAHMAGFLFKADQLADPIDLGTPDDIPLGTGPYKVTEFAPAERVVLEARSDYWGGAPVVQRIVLVAIPDAQSRILAMQNGDIDGTFAVALTDLEQWQAVENAEVYTAPSLATFVLTLDHEAEPFDDVHVRRAIAYSVDRQGLVSALLKGKGEPLPALNPPEMWSGILTPDEVRAFYETIPGYQFDMDKAREELAQSTHPDGFAFTAPVSSAMPDLVNSLQSLAQNLAQLNIDMTVQELDANQWLAGYFRHENLGMQAMNYYPDFSDPAAYPYLFFHSDNARVDGMNASNFRNPEVDAAINEANENIDPAVRAQALEKAFKIANEDVAVVPLYTPYNAMVLSDQYQMTGYNAFWYNIPWAMRGFGPKGS</sequence>
<dbReference type="CDD" id="cd00995">
    <property type="entry name" value="PBP2_NikA_DppA_OppA_like"/>
    <property type="match status" value="1"/>
</dbReference>
<protein>
    <submittedName>
        <fullName evidence="7">Putative ABC transporter, periplasmic solute-binding protein</fullName>
    </submittedName>
</protein>
<comment type="caution">
    <text evidence="7">The sequence shown here is derived from an EMBL/GenBank/DDBJ whole genome shotgun (WGS) entry which is preliminary data.</text>
</comment>
<dbReference type="SUPFAM" id="SSF53850">
    <property type="entry name" value="Periplasmic binding protein-like II"/>
    <property type="match status" value="1"/>
</dbReference>
<evidence type="ECO:0000313" key="7">
    <source>
        <dbReference type="EMBL" id="EYD77480.1"/>
    </source>
</evidence>
<feature type="chain" id="PRO_5001493406" evidence="5">
    <location>
        <begin position="21"/>
        <end position="532"/>
    </location>
</feature>
<dbReference type="AlphaFoldDB" id="A0A017HT29"/>
<evidence type="ECO:0000256" key="5">
    <source>
        <dbReference type="SAM" id="SignalP"/>
    </source>
</evidence>
<organism evidence="7 8">
    <name type="scientific">Rubellimicrobium mesophilum DSM 19309</name>
    <dbReference type="NCBI Taxonomy" id="442562"/>
    <lineage>
        <taxon>Bacteria</taxon>
        <taxon>Pseudomonadati</taxon>
        <taxon>Pseudomonadota</taxon>
        <taxon>Alphaproteobacteria</taxon>
        <taxon>Rhodobacterales</taxon>
        <taxon>Roseobacteraceae</taxon>
        <taxon>Rubellimicrobium</taxon>
    </lineage>
</organism>
<evidence type="ECO:0000256" key="4">
    <source>
        <dbReference type="ARBA" id="ARBA00022729"/>
    </source>
</evidence>
<evidence type="ECO:0000313" key="8">
    <source>
        <dbReference type="Proteomes" id="UP000019666"/>
    </source>
</evidence>
<evidence type="ECO:0000259" key="6">
    <source>
        <dbReference type="Pfam" id="PF00496"/>
    </source>
</evidence>
<dbReference type="GO" id="GO:0043190">
    <property type="term" value="C:ATP-binding cassette (ABC) transporter complex"/>
    <property type="evidence" value="ECO:0007669"/>
    <property type="project" value="InterPro"/>
</dbReference>
<evidence type="ECO:0000256" key="2">
    <source>
        <dbReference type="ARBA" id="ARBA00005695"/>
    </source>
</evidence>
<name>A0A017HT29_9RHOB</name>
<dbReference type="Gene3D" id="3.10.105.10">
    <property type="entry name" value="Dipeptide-binding Protein, Domain 3"/>
    <property type="match status" value="1"/>
</dbReference>
<keyword evidence="8" id="KW-1185">Reference proteome</keyword>
<dbReference type="PATRIC" id="fig|442562.3.peg.896"/>
<dbReference type="InterPro" id="IPR039424">
    <property type="entry name" value="SBP_5"/>
</dbReference>
<reference evidence="7 8" key="1">
    <citation type="submission" date="2013-02" db="EMBL/GenBank/DDBJ databases">
        <authorList>
            <person name="Fiebig A."/>
            <person name="Goeker M."/>
            <person name="Klenk H.-P.P."/>
        </authorList>
    </citation>
    <scope>NUCLEOTIDE SEQUENCE [LARGE SCALE GENOMIC DNA]</scope>
    <source>
        <strain evidence="7 8">DSM 19309</strain>
    </source>
</reference>
<evidence type="ECO:0000256" key="3">
    <source>
        <dbReference type="ARBA" id="ARBA00022448"/>
    </source>
</evidence>
<dbReference type="Proteomes" id="UP000019666">
    <property type="component" value="Unassembled WGS sequence"/>
</dbReference>
<keyword evidence="4 5" id="KW-0732">Signal</keyword>
<comment type="similarity">
    <text evidence="2">Belongs to the bacterial solute-binding protein 5 family.</text>
</comment>
<dbReference type="PANTHER" id="PTHR30290:SF10">
    <property type="entry name" value="PERIPLASMIC OLIGOPEPTIDE-BINDING PROTEIN-RELATED"/>
    <property type="match status" value="1"/>
</dbReference>
<keyword evidence="3" id="KW-0813">Transport</keyword>
<comment type="subcellular location">
    <subcellularLocation>
        <location evidence="1">Periplasm</location>
    </subcellularLocation>
</comment>
<feature type="signal peptide" evidence="5">
    <location>
        <begin position="1"/>
        <end position="20"/>
    </location>
</feature>
<dbReference type="GO" id="GO:1904680">
    <property type="term" value="F:peptide transmembrane transporter activity"/>
    <property type="evidence" value="ECO:0007669"/>
    <property type="project" value="TreeGrafter"/>
</dbReference>
<dbReference type="RefSeq" id="WP_037278138.1">
    <property type="nucleotide sequence ID" value="NZ_KK088554.1"/>
</dbReference>
<dbReference type="Pfam" id="PF00496">
    <property type="entry name" value="SBP_bac_5"/>
    <property type="match status" value="1"/>
</dbReference>
<proteinExistence type="inferred from homology"/>
<feature type="domain" description="Solute-binding protein family 5" evidence="6">
    <location>
        <begin position="79"/>
        <end position="444"/>
    </location>
</feature>
<dbReference type="GO" id="GO:0015833">
    <property type="term" value="P:peptide transport"/>
    <property type="evidence" value="ECO:0007669"/>
    <property type="project" value="TreeGrafter"/>
</dbReference>
<evidence type="ECO:0000256" key="1">
    <source>
        <dbReference type="ARBA" id="ARBA00004418"/>
    </source>
</evidence>
<dbReference type="InterPro" id="IPR000914">
    <property type="entry name" value="SBP_5_dom"/>
</dbReference>